<dbReference type="Gene3D" id="1.10.10.60">
    <property type="entry name" value="Homeodomain-like"/>
    <property type="match status" value="2"/>
</dbReference>
<dbReference type="PROSITE" id="PS01124">
    <property type="entry name" value="HTH_ARAC_FAMILY_2"/>
    <property type="match status" value="1"/>
</dbReference>
<dbReference type="InterPro" id="IPR009057">
    <property type="entry name" value="Homeodomain-like_sf"/>
</dbReference>
<dbReference type="PRINTS" id="PR00032">
    <property type="entry name" value="HTHARAC"/>
</dbReference>
<sequence length="337" mass="38790">MVTTSMKVDFHQNFNHFYHAFEILSSQEIPQDYMSFQSSVKDGAIHRLSPRQDLEVVVSDYSFYKEHRMDMLTAKPMVEISFCLQGTREVQISGCTYEITAGTCSLQFIEQIEASFLFNKNEAYQMVGIGIPVSTFNHYMDKIDGIGESSLNFHKVLKGTSYRLFQEKIDAIDILILKQMLHAIAAKKMTNLELEYTVLQLLIRTFQTFLSHPINQTEYSNSDREKIRHAQTIIIENMMNPPTLMELSRLIGLNDFKLKKGFKEMFGKTVFGYLREKRLEKASYLLQNGSMNVTEVANAVGYSNPSHFAEAFKGKYGINPSEVLKKFSQPFTERNHL</sequence>
<keyword evidence="6" id="KW-1185">Reference proteome</keyword>
<dbReference type="PANTHER" id="PTHR47893">
    <property type="entry name" value="REGULATORY PROTEIN PCHR"/>
    <property type="match status" value="1"/>
</dbReference>
<dbReference type="SMART" id="SM00342">
    <property type="entry name" value="HTH_ARAC"/>
    <property type="match status" value="1"/>
</dbReference>
<name>A0ABX6D4B5_9BACI</name>
<evidence type="ECO:0000256" key="1">
    <source>
        <dbReference type="ARBA" id="ARBA00023015"/>
    </source>
</evidence>
<feature type="domain" description="HTH araC/xylS-type" evidence="4">
    <location>
        <begin position="228"/>
        <end position="326"/>
    </location>
</feature>
<reference evidence="5 6" key="1">
    <citation type="submission" date="2019-11" db="EMBL/GenBank/DDBJ databases">
        <title>Whole Genome Sequencing and Comparative Genomic Analyses of Lysinibacillus pakistanensis LZH-9, a Halotolerant Strain with Excellent COD Removal Capability.</title>
        <authorList>
            <person name="Zhou H."/>
        </authorList>
    </citation>
    <scope>NUCLEOTIDE SEQUENCE [LARGE SCALE GENOMIC DNA]</scope>
    <source>
        <strain evidence="5 6">LZH-9</strain>
    </source>
</reference>
<dbReference type="Proteomes" id="UP000373269">
    <property type="component" value="Chromosome"/>
</dbReference>
<dbReference type="InterPro" id="IPR020449">
    <property type="entry name" value="Tscrpt_reg_AraC-type_HTH"/>
</dbReference>
<gene>
    <name evidence="5" type="ORF">GDS87_01100</name>
</gene>
<proteinExistence type="predicted"/>
<dbReference type="EMBL" id="CP045835">
    <property type="protein sequence ID" value="QGG49620.1"/>
    <property type="molecule type" value="Genomic_DNA"/>
</dbReference>
<protein>
    <submittedName>
        <fullName evidence="5">Helix-turn-helix domain-containing protein</fullName>
    </submittedName>
</protein>
<evidence type="ECO:0000313" key="5">
    <source>
        <dbReference type="EMBL" id="QGG49620.1"/>
    </source>
</evidence>
<keyword evidence="2" id="KW-0238">DNA-binding</keyword>
<dbReference type="InterPro" id="IPR053142">
    <property type="entry name" value="PchR_regulatory_protein"/>
</dbReference>
<evidence type="ECO:0000313" key="6">
    <source>
        <dbReference type="Proteomes" id="UP000373269"/>
    </source>
</evidence>
<dbReference type="InterPro" id="IPR018060">
    <property type="entry name" value="HTH_AraC"/>
</dbReference>
<dbReference type="PANTHER" id="PTHR47893:SF1">
    <property type="entry name" value="REGULATORY PROTEIN PCHR"/>
    <property type="match status" value="1"/>
</dbReference>
<keyword evidence="1" id="KW-0805">Transcription regulation</keyword>
<evidence type="ECO:0000256" key="3">
    <source>
        <dbReference type="ARBA" id="ARBA00023163"/>
    </source>
</evidence>
<evidence type="ECO:0000259" key="4">
    <source>
        <dbReference type="PROSITE" id="PS01124"/>
    </source>
</evidence>
<evidence type="ECO:0000256" key="2">
    <source>
        <dbReference type="ARBA" id="ARBA00023125"/>
    </source>
</evidence>
<accession>A0ABX6D4B5</accession>
<dbReference type="SUPFAM" id="SSF46689">
    <property type="entry name" value="Homeodomain-like"/>
    <property type="match status" value="2"/>
</dbReference>
<dbReference type="Pfam" id="PF12833">
    <property type="entry name" value="HTH_18"/>
    <property type="match status" value="1"/>
</dbReference>
<keyword evidence="3" id="KW-0804">Transcription</keyword>
<organism evidence="5 6">
    <name type="scientific">Lysinibacillus pakistanensis</name>
    <dbReference type="NCBI Taxonomy" id="759811"/>
    <lineage>
        <taxon>Bacteria</taxon>
        <taxon>Bacillati</taxon>
        <taxon>Bacillota</taxon>
        <taxon>Bacilli</taxon>
        <taxon>Bacillales</taxon>
        <taxon>Bacillaceae</taxon>
        <taxon>Lysinibacillus</taxon>
    </lineage>
</organism>